<keyword evidence="4" id="KW-1185">Reference proteome</keyword>
<dbReference type="InterPro" id="IPR056650">
    <property type="entry name" value="DUF7748"/>
</dbReference>
<dbReference type="Pfam" id="PF24928">
    <property type="entry name" value="DUF7748"/>
    <property type="match status" value="1"/>
</dbReference>
<reference evidence="3" key="1">
    <citation type="submission" date="2020-06" db="EMBL/GenBank/DDBJ databases">
        <title>WGS assembly of Ceratodon purpureus strain R40.</title>
        <authorList>
            <person name="Carey S.B."/>
            <person name="Jenkins J."/>
            <person name="Shu S."/>
            <person name="Lovell J.T."/>
            <person name="Sreedasyam A."/>
            <person name="Maumus F."/>
            <person name="Tiley G.P."/>
            <person name="Fernandez-Pozo N."/>
            <person name="Barry K."/>
            <person name="Chen C."/>
            <person name="Wang M."/>
            <person name="Lipzen A."/>
            <person name="Daum C."/>
            <person name="Saski C.A."/>
            <person name="Payton A.C."/>
            <person name="Mcbreen J.C."/>
            <person name="Conrad R.E."/>
            <person name="Kollar L.M."/>
            <person name="Olsson S."/>
            <person name="Huttunen S."/>
            <person name="Landis J.B."/>
            <person name="Wickett N.J."/>
            <person name="Johnson M.G."/>
            <person name="Rensing S.A."/>
            <person name="Grimwood J."/>
            <person name="Schmutz J."/>
            <person name="Mcdaniel S.F."/>
        </authorList>
    </citation>
    <scope>NUCLEOTIDE SEQUENCE</scope>
    <source>
        <strain evidence="3">R40</strain>
    </source>
</reference>
<comment type="caution">
    <text evidence="3">The sequence shown here is derived from an EMBL/GenBank/DDBJ whole genome shotgun (WGS) entry which is preliminary data.</text>
</comment>
<name>A0A8T0IDZ8_CERPU</name>
<dbReference type="Proteomes" id="UP000822688">
    <property type="component" value="Chromosome 3"/>
</dbReference>
<dbReference type="EMBL" id="CM026423">
    <property type="protein sequence ID" value="KAG0581974.1"/>
    <property type="molecule type" value="Genomic_DNA"/>
</dbReference>
<evidence type="ECO:0000259" key="2">
    <source>
        <dbReference type="Pfam" id="PF24928"/>
    </source>
</evidence>
<accession>A0A8T0IDZ8</accession>
<evidence type="ECO:0000313" key="4">
    <source>
        <dbReference type="Proteomes" id="UP000822688"/>
    </source>
</evidence>
<feature type="compositionally biased region" description="Polar residues" evidence="1">
    <location>
        <begin position="107"/>
        <end position="118"/>
    </location>
</feature>
<feature type="compositionally biased region" description="Low complexity" evidence="1">
    <location>
        <begin position="126"/>
        <end position="142"/>
    </location>
</feature>
<proteinExistence type="predicted"/>
<dbReference type="AlphaFoldDB" id="A0A8T0IDZ8"/>
<gene>
    <name evidence="3" type="ORF">KC19_3G024800</name>
</gene>
<feature type="region of interest" description="Disordered" evidence="1">
    <location>
        <begin position="94"/>
        <end position="144"/>
    </location>
</feature>
<protein>
    <recommendedName>
        <fullName evidence="2">DUF7748 domain-containing protein</fullName>
    </recommendedName>
</protein>
<evidence type="ECO:0000256" key="1">
    <source>
        <dbReference type="SAM" id="MobiDB-lite"/>
    </source>
</evidence>
<sequence length="158" mass="17523">MKITLRNELPHGKNVKIKESNAGIFRALTTLQAGQSYNLKHDPHATYREYFLIMLPDRTQLRVLTSDDFNDFKEITIYEANGIYDWRGVPRNGAPARGNGAPGRNNCTTGRSNVQANPQPALIRDVQPVSSPVTTSASQSSQGRGKVANFFHKIGIKL</sequence>
<organism evidence="3 4">
    <name type="scientific">Ceratodon purpureus</name>
    <name type="common">Fire moss</name>
    <name type="synonym">Dicranum purpureum</name>
    <dbReference type="NCBI Taxonomy" id="3225"/>
    <lineage>
        <taxon>Eukaryota</taxon>
        <taxon>Viridiplantae</taxon>
        <taxon>Streptophyta</taxon>
        <taxon>Embryophyta</taxon>
        <taxon>Bryophyta</taxon>
        <taxon>Bryophytina</taxon>
        <taxon>Bryopsida</taxon>
        <taxon>Dicranidae</taxon>
        <taxon>Pseudoditrichales</taxon>
        <taxon>Ditrichaceae</taxon>
        <taxon>Ceratodon</taxon>
    </lineage>
</organism>
<feature type="compositionally biased region" description="Low complexity" evidence="1">
    <location>
        <begin position="94"/>
        <end position="106"/>
    </location>
</feature>
<evidence type="ECO:0000313" key="3">
    <source>
        <dbReference type="EMBL" id="KAG0581974.1"/>
    </source>
</evidence>
<feature type="domain" description="DUF7748" evidence="2">
    <location>
        <begin position="12"/>
        <end position="92"/>
    </location>
</feature>